<protein>
    <submittedName>
        <fullName evidence="2">Uncharacterized protein</fullName>
    </submittedName>
</protein>
<proteinExistence type="predicted"/>
<dbReference type="RefSeq" id="WP_007049627.1">
    <property type="nucleotide sequence ID" value="NZ_CABKNJ010000002.1"/>
</dbReference>
<dbReference type="Proteomes" id="UP000261212">
    <property type="component" value="Unassembled WGS sequence"/>
</dbReference>
<organism evidence="2 3">
    <name type="scientific">Anaerofustis stercorihominis</name>
    <dbReference type="NCBI Taxonomy" id="214853"/>
    <lineage>
        <taxon>Bacteria</taxon>
        <taxon>Bacillati</taxon>
        <taxon>Bacillota</taxon>
        <taxon>Clostridia</taxon>
        <taxon>Eubacteriales</taxon>
        <taxon>Eubacteriaceae</taxon>
        <taxon>Anaerofustis</taxon>
    </lineage>
</organism>
<dbReference type="GeneID" id="98000004"/>
<gene>
    <name evidence="2" type="ORF">DW687_04790</name>
</gene>
<evidence type="ECO:0000313" key="3">
    <source>
        <dbReference type="Proteomes" id="UP000261212"/>
    </source>
</evidence>
<name>A0A3E3E248_9FIRM</name>
<accession>A0A3E3E248</accession>
<evidence type="ECO:0000313" key="2">
    <source>
        <dbReference type="EMBL" id="RGD75644.1"/>
    </source>
</evidence>
<reference evidence="2 3" key="1">
    <citation type="submission" date="2018-08" db="EMBL/GenBank/DDBJ databases">
        <title>A genome reference for cultivated species of the human gut microbiota.</title>
        <authorList>
            <person name="Zou Y."/>
            <person name="Xue W."/>
            <person name="Luo G."/>
        </authorList>
    </citation>
    <scope>NUCLEOTIDE SEQUENCE [LARGE SCALE GENOMIC DNA]</scope>
    <source>
        <strain evidence="2 3">AM25-6</strain>
    </source>
</reference>
<sequence length="65" mass="7574">MKIKKSDLNPPETDFMENNHTASQTECTGLMQNIPRDEAELESYQDLYQMEVPNKQQDELADLQE</sequence>
<feature type="region of interest" description="Disordered" evidence="1">
    <location>
        <begin position="1"/>
        <end position="20"/>
    </location>
</feature>
<evidence type="ECO:0000256" key="1">
    <source>
        <dbReference type="SAM" id="MobiDB-lite"/>
    </source>
</evidence>
<comment type="caution">
    <text evidence="2">The sequence shown here is derived from an EMBL/GenBank/DDBJ whole genome shotgun (WGS) entry which is preliminary data.</text>
</comment>
<dbReference type="EMBL" id="QUSM01000002">
    <property type="protein sequence ID" value="RGD75644.1"/>
    <property type="molecule type" value="Genomic_DNA"/>
</dbReference>
<dbReference type="AlphaFoldDB" id="A0A3E3E248"/>